<dbReference type="Pfam" id="PF17111">
    <property type="entry name" value="PigL_N"/>
    <property type="match status" value="1"/>
</dbReference>
<keyword evidence="7" id="KW-1185">Reference proteome</keyword>
<dbReference type="Proteomes" id="UP000717696">
    <property type="component" value="Unassembled WGS sequence"/>
</dbReference>
<dbReference type="InterPro" id="IPR027417">
    <property type="entry name" value="P-loop_NTPase"/>
</dbReference>
<feature type="repeat" description="ANK" evidence="3">
    <location>
        <begin position="694"/>
        <end position="726"/>
    </location>
</feature>
<dbReference type="SUPFAM" id="SSF48403">
    <property type="entry name" value="Ankyrin repeat"/>
    <property type="match status" value="4"/>
</dbReference>
<comment type="caution">
    <text evidence="6">The sequence shown here is derived from an EMBL/GenBank/DDBJ whole genome shotgun (WGS) entry which is preliminary data.</text>
</comment>
<dbReference type="InterPro" id="IPR031348">
    <property type="entry name" value="PigL_N"/>
</dbReference>
<feature type="repeat" description="ANK" evidence="3">
    <location>
        <begin position="1974"/>
        <end position="2003"/>
    </location>
</feature>
<reference evidence="6" key="1">
    <citation type="journal article" date="2021" name="Nat. Commun.">
        <title>Genetic determinants of endophytism in the Arabidopsis root mycobiome.</title>
        <authorList>
            <person name="Mesny F."/>
            <person name="Miyauchi S."/>
            <person name="Thiergart T."/>
            <person name="Pickel B."/>
            <person name="Atanasova L."/>
            <person name="Karlsson M."/>
            <person name="Huettel B."/>
            <person name="Barry K.W."/>
            <person name="Haridas S."/>
            <person name="Chen C."/>
            <person name="Bauer D."/>
            <person name="Andreopoulos W."/>
            <person name="Pangilinan J."/>
            <person name="LaButti K."/>
            <person name="Riley R."/>
            <person name="Lipzen A."/>
            <person name="Clum A."/>
            <person name="Drula E."/>
            <person name="Henrissat B."/>
            <person name="Kohler A."/>
            <person name="Grigoriev I.V."/>
            <person name="Martin F.M."/>
            <person name="Hacquard S."/>
        </authorList>
    </citation>
    <scope>NUCLEOTIDE SEQUENCE</scope>
    <source>
        <strain evidence="6">MPI-CAGE-AT-0021</strain>
    </source>
</reference>
<evidence type="ECO:0000259" key="5">
    <source>
        <dbReference type="Pfam" id="PF24883"/>
    </source>
</evidence>
<dbReference type="InterPro" id="IPR002110">
    <property type="entry name" value="Ankyrin_rpt"/>
</dbReference>
<dbReference type="Pfam" id="PF00023">
    <property type="entry name" value="Ank"/>
    <property type="match status" value="1"/>
</dbReference>
<feature type="domain" description="Azaphilone pigments biosynthesis cluster protein L N-terminal" evidence="4">
    <location>
        <begin position="2"/>
        <end position="174"/>
    </location>
</feature>
<evidence type="ECO:0000259" key="4">
    <source>
        <dbReference type="Pfam" id="PF17111"/>
    </source>
</evidence>
<dbReference type="EMBL" id="JAGMUU010000028">
    <property type="protein sequence ID" value="KAH7120294.1"/>
    <property type="molecule type" value="Genomic_DNA"/>
</dbReference>
<name>A0A9P9DJE3_9HYPO</name>
<dbReference type="Gene3D" id="3.40.50.300">
    <property type="entry name" value="P-loop containing nucleotide triphosphate hydrolases"/>
    <property type="match status" value="1"/>
</dbReference>
<feature type="repeat" description="ANK" evidence="3">
    <location>
        <begin position="1738"/>
        <end position="1770"/>
    </location>
</feature>
<keyword evidence="2 3" id="KW-0040">ANK repeat</keyword>
<dbReference type="InterPro" id="IPR056884">
    <property type="entry name" value="NPHP3-like_N"/>
</dbReference>
<accession>A0A9P9DJE3</accession>
<dbReference type="Pfam" id="PF24883">
    <property type="entry name" value="NPHP3_N"/>
    <property type="match status" value="1"/>
</dbReference>
<dbReference type="InterPro" id="IPR036770">
    <property type="entry name" value="Ankyrin_rpt-contain_sf"/>
</dbReference>
<sequence>MADPLSLAASIAGIVQLSGAVFKLINKFVKDAKDAPSKVRDLAVQTRNLAGILENLKLLASGLDEESSKYALKAQHLNSCRHTLFAIEKKLRKSQDDFDSGKSLKSISRRLKWPLALPETNELLSELVGHCSTLQLALSADSMGALLKCLAKQDEVYMMMERKLSIDIRVQLNERRKEVMEFFLRVNPQDNFQMSLDLRHPLTGLWLTESDPTFQRWKELPNAKLWLSGIPGGGKTVLCGAVIETVLQDSNDSTAACFAFCDYKDAKSHQPENILSAIAVQLGQQKEQAFDLLEEYFDELNPKNQLQKQPRLGPLLMLVKDMANKFEKVYIMVDGLDECGENISSMVESLNSLAETSHISTALFSRKEEEIRDILEDQYDQIEIDAHTEDLEAYIVAQMSQRKVLKKLEVTNPSLYEEIFHTLLQGARGMFRWVACQINHLTELSTNKARRKALKELPPTLFGTYDRILDKVRKCPLETQVFVRKALHWISLGHHWITILQLCEAVSIEDGEDSIDEDDFIHEAEISRRCGCLIRKSVDGKYFELSHFTVMEYLQTQGSIGKFQYSEIKAFHSLADTSLRFLVFPCFNRKMTTVATMEQAQSLKRNETHPFYPFAASILDRRSSPLVLHETWRLVFGEEQVLARCKHLFDLSKPGYFMAWCLESMIHTKRRTLLSEHDITIEMFSWYLGAVLDSATTPLHLAVKTGMPKVCQFLLAQGADVNLASRFGNPLGIALYLSRFHSGDAAVTEIMEILLDHGADTSVGACVLAHALSGRVSRSMLPLIRPSTHVLDDAVHGMPTESSSFRYEQFDDDVLRAILKISTGPDAPPHWRPMASPALLLAKRKQITVTRTLDDTLYNSLGEEDLLQAIEIGIKNGLVEDVSLLLANPCLHGDFTRWESTVRWLLRLAAESKSSHGGRIMALLLDSEIAPDVAVSEIQNCFYISCKSGHAVTAQLMLARGARILAQEDAKGETVWHLAAARGETDLLRVLLGADSNVPRSLSTLSDTGLTPLSSAIAKGNIEASLLLLKHCSPDSSLFQPKNLLLFWAAKAGSRELFTALLASGVDLENESSDGSTPLHHLGATCSYDFVHYLTSLYNPFQLDRLFTSPFEKLLERRLSSSAGADSSNNSALDSLIPPSLTYSAGSGSHKTFHLWEIICNVIGRTSICQCEDEDEDNRRIRFSCDTSCRFSVGTAFRRGVLRSYENARNQPAVIPLIAALMRRPKDQLLCSSAISFLFENAIQDSAGTPSLRNIELAHDLLQRSVMTKSLALTKDLLRYGLDVHRCGSVDRQDALETACSEADFSTLKLILTAANPSRLNEANPSGHNLIDQVVRGSASETQKILMTQALLDKGVMLNVETDSVSIAAKEEEWDLVKFLLKLGGSMFVQDDDGWAVVHYVARDQDLGMLKSLLQLTSVTPDWEVTCDVNCSWVGREYETGVGLLHLASWNGNDDLIEYFLDEGLLKNIDISAQAGQTPLHCAAEDGKLSTCKLLVRRGAKLDNSTEDGNLAINYAIAKGNTEIAHVLLQAGSPLPTEWNDRVIRDFTIHPDTLGPFIESGPLSKLIWNMSLEKAILSGDLEACKSAIMPDKIHRPLTSCHSCTPLFAAIRACEEDVVEWLLEEGASPASVFCYHNKHCDLPQHAAERLSSAECLSKVLSAALENGISWYTGSVSPIYIAVRRDKADLLEAILTHVQENIQGYRNILESHLGDESRTMSDLAVMSLLINQAGDPGSGYRDTPLHCAVDEGKLAILKLLIKYGANVNARNGYQRTPLMIASEQGEFEIVRQLLASRAEVEPRDSNGVTAIAYAVEHGDLQIVKLLEDQSSSALGYISPDGRNLLSIATGFGSSREVFEYLISRGLDPGHCDRRGLCAFDTAMEVPNLADSLISSRLSSRMPLGSANPFIGITKVSSLRRLYKSLSRPTAQVFINLETTLSLSPMCEAASRDLTHTVALLLDLHANIELESSPFGTPLMYAAVFGRLDVVKLLVRRGAKLWYTNKNGIYRSAHVASAECPEVISWLLRGRFQDQSKLTDDAFWGDVRVRCWSGKRVSQVKIKSSDQRRWKESTLNYCKRVWKIRKGFAGQRVVGILA</sequence>
<dbReference type="Pfam" id="PF12796">
    <property type="entry name" value="Ank_2"/>
    <property type="match status" value="4"/>
</dbReference>
<dbReference type="InterPro" id="IPR051165">
    <property type="entry name" value="Multifunctional_ANK_Repeat"/>
</dbReference>
<protein>
    <submittedName>
        <fullName evidence="6">Ankyrin repeat-containing domain protein</fullName>
    </submittedName>
</protein>
<feature type="repeat" description="ANK" evidence="3">
    <location>
        <begin position="1771"/>
        <end position="1803"/>
    </location>
</feature>
<proteinExistence type="predicted"/>
<organism evidence="6 7">
    <name type="scientific">Dactylonectria estremocensis</name>
    <dbReference type="NCBI Taxonomy" id="1079267"/>
    <lineage>
        <taxon>Eukaryota</taxon>
        <taxon>Fungi</taxon>
        <taxon>Dikarya</taxon>
        <taxon>Ascomycota</taxon>
        <taxon>Pezizomycotina</taxon>
        <taxon>Sordariomycetes</taxon>
        <taxon>Hypocreomycetidae</taxon>
        <taxon>Hypocreales</taxon>
        <taxon>Nectriaceae</taxon>
        <taxon>Dactylonectria</taxon>
    </lineage>
</organism>
<feature type="repeat" description="ANK" evidence="3">
    <location>
        <begin position="1475"/>
        <end position="1507"/>
    </location>
</feature>
<evidence type="ECO:0000313" key="6">
    <source>
        <dbReference type="EMBL" id="KAH7120294.1"/>
    </source>
</evidence>
<dbReference type="PROSITE" id="PS50297">
    <property type="entry name" value="ANK_REP_REGION"/>
    <property type="match status" value="6"/>
</dbReference>
<dbReference type="Gene3D" id="1.25.40.20">
    <property type="entry name" value="Ankyrin repeat-containing domain"/>
    <property type="match status" value="5"/>
</dbReference>
<evidence type="ECO:0000256" key="3">
    <source>
        <dbReference type="PROSITE-ProRule" id="PRU00023"/>
    </source>
</evidence>
<feature type="repeat" description="ANK" evidence="3">
    <location>
        <begin position="971"/>
        <end position="998"/>
    </location>
</feature>
<gene>
    <name evidence="6" type="ORF">B0J13DRAFT_649047</name>
</gene>
<evidence type="ECO:0000256" key="1">
    <source>
        <dbReference type="ARBA" id="ARBA00022737"/>
    </source>
</evidence>
<dbReference type="PANTHER" id="PTHR24123">
    <property type="entry name" value="ANKYRIN REPEAT-CONTAINING"/>
    <property type="match status" value="1"/>
</dbReference>
<dbReference type="PANTHER" id="PTHR24123:SF33">
    <property type="entry name" value="PROTEIN HOS4"/>
    <property type="match status" value="1"/>
</dbReference>
<feature type="domain" description="Nephrocystin 3-like N-terminal" evidence="5">
    <location>
        <begin position="203"/>
        <end position="364"/>
    </location>
</feature>
<evidence type="ECO:0000313" key="7">
    <source>
        <dbReference type="Proteomes" id="UP000717696"/>
    </source>
</evidence>
<dbReference type="PRINTS" id="PR01415">
    <property type="entry name" value="ANKYRIN"/>
</dbReference>
<keyword evidence="1" id="KW-0677">Repeat</keyword>
<dbReference type="SMART" id="SM00248">
    <property type="entry name" value="ANK"/>
    <property type="match status" value="20"/>
</dbReference>
<evidence type="ECO:0000256" key="2">
    <source>
        <dbReference type="ARBA" id="ARBA00023043"/>
    </source>
</evidence>
<dbReference type="PROSITE" id="PS50088">
    <property type="entry name" value="ANK_REPEAT"/>
    <property type="match status" value="6"/>
</dbReference>
<dbReference type="OrthoDB" id="194358at2759"/>